<dbReference type="Proteomes" id="UP000553034">
    <property type="component" value="Unassembled WGS sequence"/>
</dbReference>
<dbReference type="SUPFAM" id="SSF51735">
    <property type="entry name" value="NAD(P)-binding Rossmann-fold domains"/>
    <property type="match status" value="1"/>
</dbReference>
<evidence type="ECO:0000256" key="3">
    <source>
        <dbReference type="RuleBase" id="RU000363"/>
    </source>
</evidence>
<dbReference type="InterPro" id="IPR002347">
    <property type="entry name" value="SDR_fam"/>
</dbReference>
<gene>
    <name evidence="4" type="ORF">GGR32_000364</name>
</gene>
<evidence type="ECO:0000313" key="5">
    <source>
        <dbReference type="Proteomes" id="UP000553034"/>
    </source>
</evidence>
<proteinExistence type="inferred from homology"/>
<sequence>MKTDSVNSFAVITGASQGLGKAFAISLAKRKHNVVLISLPNQNLEEVANYIKTKYNVAVAYFETDLSLDENVTAITKHLNENYAIHILINNAGTGGTRKIDNVSLDYINTIIQVNVKATTVFTHQLLPNLKKQPKSYILNVSSIAAFSPVGYKTVYPASKAFIHSFSLGLSEELKNSNVSVSVINPGAMKTNPEITARIEKQGFVGKLTLLEPRKVAEYSLRKMFKGTTFILVNPVSWFISTLLPNWIKVPMMTNIVKREA</sequence>
<evidence type="ECO:0000256" key="1">
    <source>
        <dbReference type="ARBA" id="ARBA00006484"/>
    </source>
</evidence>
<dbReference type="InterPro" id="IPR036291">
    <property type="entry name" value="NAD(P)-bd_dom_sf"/>
</dbReference>
<dbReference type="PANTHER" id="PTHR42901:SF1">
    <property type="entry name" value="ALCOHOL DEHYDROGENASE"/>
    <property type="match status" value="1"/>
</dbReference>
<dbReference type="PRINTS" id="PR00081">
    <property type="entry name" value="GDHRDH"/>
</dbReference>
<dbReference type="PANTHER" id="PTHR42901">
    <property type="entry name" value="ALCOHOL DEHYDROGENASE"/>
    <property type="match status" value="1"/>
</dbReference>
<dbReference type="EMBL" id="JACIFO010000001">
    <property type="protein sequence ID" value="MBB4118092.1"/>
    <property type="molecule type" value="Genomic_DNA"/>
</dbReference>
<dbReference type="PIRSF" id="PIRSF000126">
    <property type="entry name" value="11-beta-HSD1"/>
    <property type="match status" value="1"/>
</dbReference>
<dbReference type="InterPro" id="IPR020904">
    <property type="entry name" value="Sc_DH/Rdtase_CS"/>
</dbReference>
<keyword evidence="2" id="KW-0560">Oxidoreductase</keyword>
<comment type="similarity">
    <text evidence="1 3">Belongs to the short-chain dehydrogenases/reductases (SDR) family.</text>
</comment>
<protein>
    <recommendedName>
        <fullName evidence="6">Short-chain dehydrogenase</fullName>
    </recommendedName>
</protein>
<dbReference type="PRINTS" id="PR00080">
    <property type="entry name" value="SDRFAMILY"/>
</dbReference>
<dbReference type="AlphaFoldDB" id="A0A840EFU8"/>
<evidence type="ECO:0000256" key="2">
    <source>
        <dbReference type="ARBA" id="ARBA00023002"/>
    </source>
</evidence>
<dbReference type="RefSeq" id="WP_183475734.1">
    <property type="nucleotide sequence ID" value="NZ_JACIFO010000001.1"/>
</dbReference>
<dbReference type="Pfam" id="PF00106">
    <property type="entry name" value="adh_short"/>
    <property type="match status" value="1"/>
</dbReference>
<dbReference type="Gene3D" id="3.40.50.720">
    <property type="entry name" value="NAD(P)-binding Rossmann-like Domain"/>
    <property type="match status" value="1"/>
</dbReference>
<keyword evidence="5" id="KW-1185">Reference proteome</keyword>
<comment type="caution">
    <text evidence="4">The sequence shown here is derived from an EMBL/GenBank/DDBJ whole genome shotgun (WGS) entry which is preliminary data.</text>
</comment>
<evidence type="ECO:0008006" key="6">
    <source>
        <dbReference type="Google" id="ProtNLM"/>
    </source>
</evidence>
<reference evidence="4 5" key="1">
    <citation type="submission" date="2020-08" db="EMBL/GenBank/DDBJ databases">
        <title>Genomic Encyclopedia of Type Strains, Phase IV (KMG-IV): sequencing the most valuable type-strain genomes for metagenomic binning, comparative biology and taxonomic classification.</title>
        <authorList>
            <person name="Goeker M."/>
        </authorList>
    </citation>
    <scope>NUCLEOTIDE SEQUENCE [LARGE SCALE GENOMIC DNA]</scope>
    <source>
        <strain evidence="4 5">DSM 29568</strain>
    </source>
</reference>
<dbReference type="PROSITE" id="PS00061">
    <property type="entry name" value="ADH_SHORT"/>
    <property type="match status" value="1"/>
</dbReference>
<evidence type="ECO:0000313" key="4">
    <source>
        <dbReference type="EMBL" id="MBB4118092.1"/>
    </source>
</evidence>
<name>A0A840EFU8_9FLAO</name>
<organism evidence="4 5">
    <name type="scientific">Mesonia hippocampi</name>
    <dbReference type="NCBI Taxonomy" id="1628250"/>
    <lineage>
        <taxon>Bacteria</taxon>
        <taxon>Pseudomonadati</taxon>
        <taxon>Bacteroidota</taxon>
        <taxon>Flavobacteriia</taxon>
        <taxon>Flavobacteriales</taxon>
        <taxon>Flavobacteriaceae</taxon>
        <taxon>Mesonia</taxon>
    </lineage>
</organism>
<accession>A0A840EFU8</accession>
<dbReference type="GO" id="GO:0016491">
    <property type="term" value="F:oxidoreductase activity"/>
    <property type="evidence" value="ECO:0007669"/>
    <property type="project" value="UniProtKB-KW"/>
</dbReference>